<dbReference type="AlphaFoldDB" id="A0A5B8VPR2"/>
<reference evidence="1 2" key="1">
    <citation type="journal article" date="2017" name="Int. J. Syst. Evol. Microbiol.">
        <title>Arachidicoccus ginsenosidivorans sp. nov., with ginsenoside-converting activity isolated from ginseng cultivating soil.</title>
        <authorList>
            <person name="Siddiqi M.Z."/>
            <person name="Aslam Z."/>
            <person name="Im W.T."/>
        </authorList>
    </citation>
    <scope>NUCLEOTIDE SEQUENCE [LARGE SCALE GENOMIC DNA]</scope>
    <source>
        <strain evidence="1 2">Gsoil 809</strain>
    </source>
</reference>
<evidence type="ECO:0000313" key="1">
    <source>
        <dbReference type="EMBL" id="QEC72248.1"/>
    </source>
</evidence>
<dbReference type="EMBL" id="CP042434">
    <property type="protein sequence ID" value="QEC72248.1"/>
    <property type="molecule type" value="Genomic_DNA"/>
</dbReference>
<protein>
    <submittedName>
        <fullName evidence="1">Uncharacterized protein</fullName>
    </submittedName>
</protein>
<accession>A0A5B8VPR2</accession>
<dbReference type="OrthoDB" id="676759at2"/>
<dbReference type="KEGG" id="agi:FSB73_11750"/>
<proteinExistence type="predicted"/>
<keyword evidence="2" id="KW-1185">Reference proteome</keyword>
<name>A0A5B8VPR2_9BACT</name>
<gene>
    <name evidence="1" type="ORF">FSB73_11750</name>
</gene>
<sequence length="77" mass="8962">MQTDHFTVPFMRAGNRYTVQVHTEPSTDDVDTYICHLNGERITQIRKDVGQWKQLWGELNETEINQIGEAIDTELAR</sequence>
<organism evidence="1 2">
    <name type="scientific">Arachidicoccus ginsenosidivorans</name>
    <dbReference type="NCBI Taxonomy" id="496057"/>
    <lineage>
        <taxon>Bacteria</taxon>
        <taxon>Pseudomonadati</taxon>
        <taxon>Bacteroidota</taxon>
        <taxon>Chitinophagia</taxon>
        <taxon>Chitinophagales</taxon>
        <taxon>Chitinophagaceae</taxon>
        <taxon>Arachidicoccus</taxon>
    </lineage>
</organism>
<evidence type="ECO:0000313" key="2">
    <source>
        <dbReference type="Proteomes" id="UP000321291"/>
    </source>
</evidence>
<dbReference type="Proteomes" id="UP000321291">
    <property type="component" value="Chromosome"/>
</dbReference>
<dbReference type="RefSeq" id="WP_146782244.1">
    <property type="nucleotide sequence ID" value="NZ_CP042434.1"/>
</dbReference>